<proteinExistence type="predicted"/>
<dbReference type="Gene3D" id="3.30.200.20">
    <property type="entry name" value="Phosphorylase Kinase, domain 1"/>
    <property type="match status" value="1"/>
</dbReference>
<dbReference type="GO" id="GO:0005524">
    <property type="term" value="F:ATP binding"/>
    <property type="evidence" value="ECO:0007669"/>
    <property type="project" value="UniProtKB-UniRule"/>
</dbReference>
<dbReference type="Pfam" id="PF00069">
    <property type="entry name" value="Pkinase"/>
    <property type="match status" value="1"/>
</dbReference>
<name>A0A545VBB0_9HYPO</name>
<evidence type="ECO:0000313" key="9">
    <source>
        <dbReference type="Proteomes" id="UP000315783"/>
    </source>
</evidence>
<keyword evidence="5 6" id="KW-0067">ATP-binding</keyword>
<evidence type="ECO:0000256" key="1">
    <source>
        <dbReference type="ARBA" id="ARBA00022527"/>
    </source>
</evidence>
<dbReference type="SMART" id="SM00220">
    <property type="entry name" value="S_TKc"/>
    <property type="match status" value="1"/>
</dbReference>
<dbReference type="GO" id="GO:0004674">
    <property type="term" value="F:protein serine/threonine kinase activity"/>
    <property type="evidence" value="ECO:0007669"/>
    <property type="project" value="UniProtKB-KW"/>
</dbReference>
<feature type="binding site" evidence="6">
    <location>
        <position position="79"/>
    </location>
    <ligand>
        <name>ATP</name>
        <dbReference type="ChEBI" id="CHEBI:30616"/>
    </ligand>
</feature>
<keyword evidence="9" id="KW-1185">Reference proteome</keyword>
<dbReference type="PROSITE" id="PS00107">
    <property type="entry name" value="PROTEIN_KINASE_ATP"/>
    <property type="match status" value="1"/>
</dbReference>
<organism evidence="8 9">
    <name type="scientific">Cordyceps javanica</name>
    <dbReference type="NCBI Taxonomy" id="43265"/>
    <lineage>
        <taxon>Eukaryota</taxon>
        <taxon>Fungi</taxon>
        <taxon>Dikarya</taxon>
        <taxon>Ascomycota</taxon>
        <taxon>Pezizomycotina</taxon>
        <taxon>Sordariomycetes</taxon>
        <taxon>Hypocreomycetidae</taxon>
        <taxon>Hypocreales</taxon>
        <taxon>Cordycipitaceae</taxon>
        <taxon>Cordyceps</taxon>
    </lineage>
</organism>
<evidence type="ECO:0000313" key="8">
    <source>
        <dbReference type="EMBL" id="TQV99010.1"/>
    </source>
</evidence>
<dbReference type="EMBL" id="SPUK01000003">
    <property type="protein sequence ID" value="TQV99010.1"/>
    <property type="molecule type" value="Genomic_DNA"/>
</dbReference>
<gene>
    <name evidence="8" type="ORF">IF1G_03090</name>
</gene>
<dbReference type="PROSITE" id="PS50011">
    <property type="entry name" value="PROTEIN_KINASE_DOM"/>
    <property type="match status" value="1"/>
</dbReference>
<evidence type="ECO:0000259" key="7">
    <source>
        <dbReference type="PROSITE" id="PS50011"/>
    </source>
</evidence>
<keyword evidence="2" id="KW-0808">Transferase</keyword>
<comment type="caution">
    <text evidence="8">The sequence shown here is derived from an EMBL/GenBank/DDBJ whole genome shotgun (WGS) entry which is preliminary data.</text>
</comment>
<feature type="domain" description="Protein kinase" evidence="7">
    <location>
        <begin position="50"/>
        <end position="471"/>
    </location>
</feature>
<dbReference type="InterPro" id="IPR000719">
    <property type="entry name" value="Prot_kinase_dom"/>
</dbReference>
<dbReference type="GO" id="GO:0005634">
    <property type="term" value="C:nucleus"/>
    <property type="evidence" value="ECO:0007669"/>
    <property type="project" value="TreeGrafter"/>
</dbReference>
<sequence>MSTHSSSCEEDFDLRFFLPQGVGDTEDVEGYRAGGFHPVHLGDTFDGKRYKVVHKLGAGGFSTVWLARDDKEHQWVALKIIDAAHSTPTADEKSLGHAMLRVSETERVVVHRRQFAFDGPNGHHLCLVLPVLGPSLSALSYCWDCRLTPWFARRAAYQAIRAVADLHSQGLSNEALDVTTGNLLLGLVNLDCYEENDIYELFGRPVTGGLQTESGEMTGTEAPRYIVKSIDFLSAPSNVVRPDVKLVDFDQCFSASSPPEKMLGTPLEYLAPEVAVGLSASPASDVWALGCCILQLRSGAGPFSSPFDVTCPADLICYIVNILEIDMPHQWQDILWDDKGRPTKDSRKGRPLNMWSDGRRSLRGIVYNTWDEPNGRAIYTGNHAPKRDSWLRDKHKPLQSSWSKMAWNPKAVKVDDAYLSYYDDGWDKTLESLPKIPDHEATLLLDLLSSIFVYDPAMRPTAKELLEHPWFHLDSDSL</sequence>
<dbReference type="PANTHER" id="PTHR45646">
    <property type="entry name" value="SERINE/THREONINE-PROTEIN KINASE DOA-RELATED"/>
    <property type="match status" value="1"/>
</dbReference>
<evidence type="ECO:0000256" key="2">
    <source>
        <dbReference type="ARBA" id="ARBA00022679"/>
    </source>
</evidence>
<reference evidence="8 9" key="1">
    <citation type="journal article" date="2019" name="Appl. Microbiol. Biotechnol.">
        <title>Genome sequence of Isaria javanica and comparative genome analysis insights into family S53 peptidase evolution in fungal entomopathogens.</title>
        <authorList>
            <person name="Lin R."/>
            <person name="Zhang X."/>
            <person name="Xin B."/>
            <person name="Zou M."/>
            <person name="Gao Y."/>
            <person name="Qin F."/>
            <person name="Hu Q."/>
            <person name="Xie B."/>
            <person name="Cheng X."/>
        </authorList>
    </citation>
    <scope>NUCLEOTIDE SEQUENCE [LARGE SCALE GENOMIC DNA]</scope>
    <source>
        <strain evidence="8 9">IJ1G</strain>
    </source>
</reference>
<dbReference type="Proteomes" id="UP000315783">
    <property type="component" value="Unassembled WGS sequence"/>
</dbReference>
<dbReference type="PANTHER" id="PTHR45646:SF11">
    <property type="entry name" value="SERINE_THREONINE-PROTEIN KINASE DOA"/>
    <property type="match status" value="1"/>
</dbReference>
<dbReference type="Gene3D" id="1.10.510.10">
    <property type="entry name" value="Transferase(Phosphotransferase) domain 1"/>
    <property type="match status" value="1"/>
</dbReference>
<dbReference type="STRING" id="43265.A0A545VBB0"/>
<accession>A0A545VBB0</accession>
<dbReference type="GO" id="GO:0043484">
    <property type="term" value="P:regulation of RNA splicing"/>
    <property type="evidence" value="ECO:0007669"/>
    <property type="project" value="TreeGrafter"/>
</dbReference>
<dbReference type="SUPFAM" id="SSF56112">
    <property type="entry name" value="Protein kinase-like (PK-like)"/>
    <property type="match status" value="1"/>
</dbReference>
<dbReference type="InterPro" id="IPR051175">
    <property type="entry name" value="CLK_kinases"/>
</dbReference>
<keyword evidence="1" id="KW-0723">Serine/threonine-protein kinase</keyword>
<evidence type="ECO:0000256" key="5">
    <source>
        <dbReference type="ARBA" id="ARBA00022840"/>
    </source>
</evidence>
<dbReference type="AlphaFoldDB" id="A0A545VBB0"/>
<dbReference type="InterPro" id="IPR011009">
    <property type="entry name" value="Kinase-like_dom_sf"/>
</dbReference>
<evidence type="ECO:0000256" key="4">
    <source>
        <dbReference type="ARBA" id="ARBA00022777"/>
    </source>
</evidence>
<protein>
    <submittedName>
        <fullName evidence="8">Protein kinase</fullName>
    </submittedName>
</protein>
<dbReference type="InterPro" id="IPR017441">
    <property type="entry name" value="Protein_kinase_ATP_BS"/>
</dbReference>
<evidence type="ECO:0000256" key="3">
    <source>
        <dbReference type="ARBA" id="ARBA00022741"/>
    </source>
</evidence>
<keyword evidence="3 6" id="KW-0547">Nucleotide-binding</keyword>
<evidence type="ECO:0000256" key="6">
    <source>
        <dbReference type="PROSITE-ProRule" id="PRU10141"/>
    </source>
</evidence>
<keyword evidence="4 8" id="KW-0418">Kinase</keyword>